<evidence type="ECO:0000256" key="13">
    <source>
        <dbReference type="PIRSR" id="PIRSR618044-1"/>
    </source>
</evidence>
<evidence type="ECO:0000256" key="11">
    <source>
        <dbReference type="ARBA" id="ARBA00023316"/>
    </source>
</evidence>
<keyword evidence="9" id="KW-0133">Cell shape</keyword>
<dbReference type="GO" id="GO:0008360">
    <property type="term" value="P:regulation of cell shape"/>
    <property type="evidence" value="ECO:0007669"/>
    <property type="project" value="UniProtKB-KW"/>
</dbReference>
<keyword evidence="20" id="KW-1185">Reference proteome</keyword>
<keyword evidence="11" id="KW-0961">Cell wall biogenesis/degradation</keyword>
<dbReference type="Pfam" id="PF00768">
    <property type="entry name" value="Peptidase_S11"/>
    <property type="match status" value="1"/>
</dbReference>
<evidence type="ECO:0000256" key="17">
    <source>
        <dbReference type="SAM" id="SignalP"/>
    </source>
</evidence>
<dbReference type="SUPFAM" id="SSF56601">
    <property type="entry name" value="beta-lactamase/transpeptidase-like"/>
    <property type="match status" value="1"/>
</dbReference>
<dbReference type="SMART" id="SM00936">
    <property type="entry name" value="PBP5_C"/>
    <property type="match status" value="1"/>
</dbReference>
<dbReference type="InterPro" id="IPR012338">
    <property type="entry name" value="Beta-lactam/transpept-like"/>
</dbReference>
<evidence type="ECO:0000256" key="6">
    <source>
        <dbReference type="ARBA" id="ARBA00022670"/>
    </source>
</evidence>
<sequence length="409" mass="45261">MKHMKNLIFLLAGFLIISTSFTINAYASTPPDVEGAGVVLMDASTGQVLFNKNMDEKLPPASTTKVMTALLTLEKTSLTDKVTIGKVPACADGTALGLEEGEVMTVEDLLNALIIGSCNDAAEALAEHISGSIPEFANLMNKRADELGAVNTHFVNPSGLYDKDHYTSAKDLSLILRELLKHKEFEDIAQKPYYKILPNEKVKTERWVTNRLTILSKNSSTYYPYCIGGKTGYTIDAKHSFISAARKDGVTLISAIIHTDDKARYFEDGVKLFEYGFNNFKLTKFLGKGDELTSKNINSTSIPLLSENDFYYLENVDKKNTPKIKFKNTNLDKIDFKKDDVVSTATITLDGDKIGKINLLSGIDKPENNIMESGNIDSRVLMASALLISLTLIFVTMIIQRTKRTRINL</sequence>
<dbReference type="Gene3D" id="3.40.710.10">
    <property type="entry name" value="DD-peptidase/beta-lactamase superfamily"/>
    <property type="match status" value="1"/>
</dbReference>
<keyword evidence="16" id="KW-1133">Transmembrane helix</keyword>
<dbReference type="GO" id="GO:0071555">
    <property type="term" value="P:cell wall organization"/>
    <property type="evidence" value="ECO:0007669"/>
    <property type="project" value="UniProtKB-KW"/>
</dbReference>
<evidence type="ECO:0000259" key="18">
    <source>
        <dbReference type="SMART" id="SM00936"/>
    </source>
</evidence>
<evidence type="ECO:0000256" key="3">
    <source>
        <dbReference type="ARBA" id="ARBA00007164"/>
    </source>
</evidence>
<accession>A0A1I0YTP5</accession>
<evidence type="ECO:0000256" key="8">
    <source>
        <dbReference type="ARBA" id="ARBA00022801"/>
    </source>
</evidence>
<dbReference type="EC" id="3.4.16.4" evidence="4"/>
<evidence type="ECO:0000256" key="16">
    <source>
        <dbReference type="SAM" id="Phobius"/>
    </source>
</evidence>
<dbReference type="GO" id="GO:0006508">
    <property type="term" value="P:proteolysis"/>
    <property type="evidence" value="ECO:0007669"/>
    <property type="project" value="UniProtKB-KW"/>
</dbReference>
<evidence type="ECO:0000256" key="7">
    <source>
        <dbReference type="ARBA" id="ARBA00022729"/>
    </source>
</evidence>
<evidence type="ECO:0000313" key="19">
    <source>
        <dbReference type="EMBL" id="SFB16664.1"/>
    </source>
</evidence>
<keyword evidence="16" id="KW-0812">Transmembrane</keyword>
<dbReference type="InterPro" id="IPR012907">
    <property type="entry name" value="Peptidase_S11_C"/>
</dbReference>
<feature type="domain" description="Peptidase S11 D-Ala-D-Ala carboxypeptidase A C-terminal" evidence="18">
    <location>
        <begin position="280"/>
        <end position="367"/>
    </location>
</feature>
<dbReference type="STRING" id="84698.SAMN04488528_101519"/>
<dbReference type="PRINTS" id="PR00725">
    <property type="entry name" value="DADACBPTASE1"/>
</dbReference>
<proteinExistence type="inferred from homology"/>
<keyword evidence="6" id="KW-0645">Protease</keyword>
<feature type="chain" id="PRO_5038881903" description="serine-type D-Ala-D-Ala carboxypeptidase" evidence="17">
    <location>
        <begin position="26"/>
        <end position="409"/>
    </location>
</feature>
<evidence type="ECO:0000256" key="12">
    <source>
        <dbReference type="ARBA" id="ARBA00034000"/>
    </source>
</evidence>
<feature type="active site" description="Acyl-ester intermediate" evidence="13">
    <location>
        <position position="62"/>
    </location>
</feature>
<dbReference type="AlphaFoldDB" id="A0A1I0YTP5"/>
<dbReference type="Proteomes" id="UP000198619">
    <property type="component" value="Unassembled WGS sequence"/>
</dbReference>
<keyword evidence="7 17" id="KW-0732">Signal</keyword>
<reference evidence="19 20" key="1">
    <citation type="submission" date="2016-10" db="EMBL/GenBank/DDBJ databases">
        <authorList>
            <person name="de Groot N.N."/>
        </authorList>
    </citation>
    <scope>NUCLEOTIDE SEQUENCE [LARGE SCALE GENOMIC DNA]</scope>
    <source>
        <strain evidence="19 20">DSM 12271</strain>
    </source>
</reference>
<evidence type="ECO:0000256" key="2">
    <source>
        <dbReference type="ARBA" id="ARBA00004752"/>
    </source>
</evidence>
<name>A0A1I0YTP5_9CLOT</name>
<keyword evidence="16" id="KW-0472">Membrane</keyword>
<dbReference type="InterPro" id="IPR018044">
    <property type="entry name" value="Peptidase_S11"/>
</dbReference>
<feature type="signal peptide" evidence="17">
    <location>
        <begin position="1"/>
        <end position="25"/>
    </location>
</feature>
<evidence type="ECO:0000256" key="4">
    <source>
        <dbReference type="ARBA" id="ARBA00012448"/>
    </source>
</evidence>
<evidence type="ECO:0000256" key="15">
    <source>
        <dbReference type="RuleBase" id="RU004016"/>
    </source>
</evidence>
<dbReference type="RefSeq" id="WP_177199389.1">
    <property type="nucleotide sequence ID" value="NZ_FOKI01000015.1"/>
</dbReference>
<feature type="binding site" evidence="14">
    <location>
        <position position="230"/>
    </location>
    <ligand>
        <name>substrate</name>
    </ligand>
</feature>
<dbReference type="InterPro" id="IPR001967">
    <property type="entry name" value="Peptidase_S11_N"/>
</dbReference>
<dbReference type="GO" id="GO:0009252">
    <property type="term" value="P:peptidoglycan biosynthetic process"/>
    <property type="evidence" value="ECO:0007669"/>
    <property type="project" value="UniProtKB-UniPathway"/>
</dbReference>
<feature type="active site" description="Proton acceptor" evidence="13">
    <location>
        <position position="65"/>
    </location>
</feature>
<dbReference type="PANTHER" id="PTHR21581">
    <property type="entry name" value="D-ALANYL-D-ALANINE CARBOXYPEPTIDASE"/>
    <property type="match status" value="1"/>
</dbReference>
<dbReference type="UniPathway" id="UPA00219"/>
<keyword evidence="10" id="KW-0573">Peptidoglycan synthesis</keyword>
<dbReference type="PANTHER" id="PTHR21581:SF33">
    <property type="entry name" value="D-ALANYL-D-ALANINE CARBOXYPEPTIDASE DACB"/>
    <property type="match status" value="1"/>
</dbReference>
<evidence type="ECO:0000256" key="1">
    <source>
        <dbReference type="ARBA" id="ARBA00003217"/>
    </source>
</evidence>
<dbReference type="Pfam" id="PF07943">
    <property type="entry name" value="PBP5_C"/>
    <property type="match status" value="1"/>
</dbReference>
<evidence type="ECO:0000256" key="10">
    <source>
        <dbReference type="ARBA" id="ARBA00022984"/>
    </source>
</evidence>
<organism evidence="19 20">
    <name type="scientific">Clostridium frigidicarnis</name>
    <dbReference type="NCBI Taxonomy" id="84698"/>
    <lineage>
        <taxon>Bacteria</taxon>
        <taxon>Bacillati</taxon>
        <taxon>Bacillota</taxon>
        <taxon>Clostridia</taxon>
        <taxon>Eubacteriales</taxon>
        <taxon>Clostridiaceae</taxon>
        <taxon>Clostridium</taxon>
    </lineage>
</organism>
<gene>
    <name evidence="19" type="ORF">SAMN04488528_101519</name>
</gene>
<evidence type="ECO:0000313" key="20">
    <source>
        <dbReference type="Proteomes" id="UP000198619"/>
    </source>
</evidence>
<dbReference type="SUPFAM" id="SSF69189">
    <property type="entry name" value="Penicillin-binding protein associated domain"/>
    <property type="match status" value="1"/>
</dbReference>
<dbReference type="EMBL" id="FOKI01000015">
    <property type="protein sequence ID" value="SFB16664.1"/>
    <property type="molecule type" value="Genomic_DNA"/>
</dbReference>
<dbReference type="GO" id="GO:0009002">
    <property type="term" value="F:serine-type D-Ala-D-Ala carboxypeptidase activity"/>
    <property type="evidence" value="ECO:0007669"/>
    <property type="project" value="UniProtKB-EC"/>
</dbReference>
<keyword evidence="8" id="KW-0378">Hydrolase</keyword>
<comment type="catalytic activity">
    <reaction evidence="12">
        <text>Preferential cleavage: (Ac)2-L-Lys-D-Ala-|-D-Ala. Also transpeptidation of peptidyl-alanyl moieties that are N-acyl substituents of D-alanine.</text>
        <dbReference type="EC" id="3.4.16.4"/>
    </reaction>
</comment>
<evidence type="ECO:0000256" key="9">
    <source>
        <dbReference type="ARBA" id="ARBA00022960"/>
    </source>
</evidence>
<comment type="pathway">
    <text evidence="2">Cell wall biogenesis; peptidoglycan biosynthesis.</text>
</comment>
<dbReference type="InterPro" id="IPR015956">
    <property type="entry name" value="Peniciliin-bd_prot_C_sf"/>
</dbReference>
<evidence type="ECO:0000256" key="14">
    <source>
        <dbReference type="PIRSR" id="PIRSR618044-2"/>
    </source>
</evidence>
<comment type="function">
    <text evidence="1">Removes C-terminal D-alanyl residues from sugar-peptide cell wall precursors.</text>
</comment>
<keyword evidence="5 19" id="KW-0121">Carboxypeptidase</keyword>
<evidence type="ECO:0000256" key="5">
    <source>
        <dbReference type="ARBA" id="ARBA00022645"/>
    </source>
</evidence>
<feature type="transmembrane region" description="Helical" evidence="16">
    <location>
        <begin position="380"/>
        <end position="399"/>
    </location>
</feature>
<feature type="active site" evidence="13">
    <location>
        <position position="117"/>
    </location>
</feature>
<comment type="similarity">
    <text evidence="3 15">Belongs to the peptidase S11 family.</text>
</comment>
<protein>
    <recommendedName>
        <fullName evidence="4">serine-type D-Ala-D-Ala carboxypeptidase</fullName>
        <ecNumber evidence="4">3.4.16.4</ecNumber>
    </recommendedName>
</protein>